<name>A0A182U215_9DIPT</name>
<reference evidence="1" key="2">
    <citation type="submission" date="2020-05" db="UniProtKB">
        <authorList>
            <consortium name="EnsemblMetazoa"/>
        </authorList>
    </citation>
    <scope>IDENTIFICATION</scope>
    <source>
        <strain evidence="1">CM1001059</strain>
    </source>
</reference>
<protein>
    <submittedName>
        <fullName evidence="1">Uncharacterized protein</fullName>
    </submittedName>
</protein>
<dbReference type="VEuPathDB" id="VectorBase:AMEC012466"/>
<dbReference type="Proteomes" id="UP000075902">
    <property type="component" value="Unassembled WGS sequence"/>
</dbReference>
<evidence type="ECO:0000313" key="1">
    <source>
        <dbReference type="EnsemblMetazoa" id="AMEC012466-PA"/>
    </source>
</evidence>
<accession>A0A182U215</accession>
<dbReference type="AlphaFoldDB" id="A0A182U215"/>
<keyword evidence="2" id="KW-1185">Reference proteome</keyword>
<evidence type="ECO:0000313" key="2">
    <source>
        <dbReference type="Proteomes" id="UP000075902"/>
    </source>
</evidence>
<proteinExistence type="predicted"/>
<dbReference type="EnsemblMetazoa" id="AMEC012466-RA">
    <property type="protein sequence ID" value="AMEC012466-PA"/>
    <property type="gene ID" value="AMEC012466"/>
</dbReference>
<sequence>MYGGNCGLGCLPKAGPFAELLVGIDTDQWNLVLVAQGRDQLLVLRLVAALGENAQHGLAFVERLARFVNAVHQSVGDQRLLQHLLEGGVDIHRAIDGRTRGFTQGHMEDRCAALTTKHIFRIR</sequence>
<organism evidence="1 2">
    <name type="scientific">Anopheles melas</name>
    <dbReference type="NCBI Taxonomy" id="34690"/>
    <lineage>
        <taxon>Eukaryota</taxon>
        <taxon>Metazoa</taxon>
        <taxon>Ecdysozoa</taxon>
        <taxon>Arthropoda</taxon>
        <taxon>Hexapoda</taxon>
        <taxon>Insecta</taxon>
        <taxon>Pterygota</taxon>
        <taxon>Neoptera</taxon>
        <taxon>Endopterygota</taxon>
        <taxon>Diptera</taxon>
        <taxon>Nematocera</taxon>
        <taxon>Culicoidea</taxon>
        <taxon>Culicidae</taxon>
        <taxon>Anophelinae</taxon>
        <taxon>Anopheles</taxon>
    </lineage>
</organism>
<reference evidence="2" key="1">
    <citation type="submission" date="2014-01" db="EMBL/GenBank/DDBJ databases">
        <title>The Genome Sequence of Anopheles melas CM1001059_A (V2).</title>
        <authorList>
            <consortium name="The Broad Institute Genomics Platform"/>
            <person name="Neafsey D.E."/>
            <person name="Besansky N."/>
            <person name="Howell P."/>
            <person name="Walton C."/>
            <person name="Young S.K."/>
            <person name="Zeng Q."/>
            <person name="Gargeya S."/>
            <person name="Fitzgerald M."/>
            <person name="Haas B."/>
            <person name="Abouelleil A."/>
            <person name="Allen A.W."/>
            <person name="Alvarado L."/>
            <person name="Arachchi H.M."/>
            <person name="Berlin A.M."/>
            <person name="Chapman S.B."/>
            <person name="Gainer-Dewar J."/>
            <person name="Goldberg J."/>
            <person name="Griggs A."/>
            <person name="Gujja S."/>
            <person name="Hansen M."/>
            <person name="Howarth C."/>
            <person name="Imamovic A."/>
            <person name="Ireland A."/>
            <person name="Larimer J."/>
            <person name="McCowan C."/>
            <person name="Murphy C."/>
            <person name="Pearson M."/>
            <person name="Poon T.W."/>
            <person name="Priest M."/>
            <person name="Roberts A."/>
            <person name="Saif S."/>
            <person name="Shea T."/>
            <person name="Sisk P."/>
            <person name="Sykes S."/>
            <person name="Wortman J."/>
            <person name="Nusbaum C."/>
            <person name="Birren B."/>
        </authorList>
    </citation>
    <scope>NUCLEOTIDE SEQUENCE [LARGE SCALE GENOMIC DNA]</scope>
    <source>
        <strain evidence="2">CM1001059</strain>
    </source>
</reference>